<feature type="domain" description="Multidrug resistance protein MdtA-like barrel-sandwich hybrid" evidence="5">
    <location>
        <begin position="57"/>
        <end position="207"/>
    </location>
</feature>
<dbReference type="Gene3D" id="2.40.420.20">
    <property type="match status" value="1"/>
</dbReference>
<dbReference type="Pfam" id="PF25990">
    <property type="entry name" value="Beta-barrel_YknX"/>
    <property type="match status" value="1"/>
</dbReference>
<keyword evidence="4" id="KW-0175">Coiled coil</keyword>
<dbReference type="Gene3D" id="1.10.287.470">
    <property type="entry name" value="Helix hairpin bin"/>
    <property type="match status" value="1"/>
</dbReference>
<dbReference type="GO" id="GO:0015562">
    <property type="term" value="F:efflux transmembrane transporter activity"/>
    <property type="evidence" value="ECO:0007669"/>
    <property type="project" value="TreeGrafter"/>
</dbReference>
<dbReference type="PANTHER" id="PTHR30469:SF33">
    <property type="entry name" value="SLR1207 PROTEIN"/>
    <property type="match status" value="1"/>
</dbReference>
<dbReference type="NCBIfam" id="TIGR01730">
    <property type="entry name" value="RND_mfp"/>
    <property type="match status" value="1"/>
</dbReference>
<dbReference type="InterPro" id="IPR058627">
    <property type="entry name" value="MdtA-like_C"/>
</dbReference>
<dbReference type="EMBL" id="LJTC01000014">
    <property type="protein sequence ID" value="KPM81250.1"/>
    <property type="molecule type" value="Genomic_DNA"/>
</dbReference>
<proteinExistence type="inferred from homology"/>
<accession>A0A0P7DV96</accession>
<dbReference type="SUPFAM" id="SSF111369">
    <property type="entry name" value="HlyD-like secretion proteins"/>
    <property type="match status" value="1"/>
</dbReference>
<evidence type="ECO:0000256" key="2">
    <source>
        <dbReference type="ARBA" id="ARBA00009477"/>
    </source>
</evidence>
<protein>
    <submittedName>
        <fullName evidence="8">Hemolysin D</fullName>
    </submittedName>
</protein>
<organism evidence="8 9">
    <name type="scientific">Pseudoalteromonas lipolytica</name>
    <dbReference type="NCBI Taxonomy" id="570156"/>
    <lineage>
        <taxon>Bacteria</taxon>
        <taxon>Pseudomonadati</taxon>
        <taxon>Pseudomonadota</taxon>
        <taxon>Gammaproteobacteria</taxon>
        <taxon>Alteromonadales</taxon>
        <taxon>Pseudoalteromonadaceae</taxon>
        <taxon>Pseudoalteromonas</taxon>
    </lineage>
</organism>
<evidence type="ECO:0000259" key="6">
    <source>
        <dbReference type="Pfam" id="PF25967"/>
    </source>
</evidence>
<dbReference type="InterPro" id="IPR058625">
    <property type="entry name" value="MdtA-like_BSH"/>
</dbReference>
<dbReference type="PANTHER" id="PTHR30469">
    <property type="entry name" value="MULTIDRUG RESISTANCE PROTEIN MDTA"/>
    <property type="match status" value="1"/>
</dbReference>
<gene>
    <name evidence="8" type="ORF">AOG27_18115</name>
</gene>
<dbReference type="Gene3D" id="2.40.30.170">
    <property type="match status" value="1"/>
</dbReference>
<dbReference type="Gene3D" id="2.40.50.100">
    <property type="match status" value="1"/>
</dbReference>
<dbReference type="GO" id="GO:1990281">
    <property type="term" value="C:efflux pump complex"/>
    <property type="evidence" value="ECO:0007669"/>
    <property type="project" value="TreeGrafter"/>
</dbReference>
<dbReference type="Proteomes" id="UP000050378">
    <property type="component" value="Unassembled WGS sequence"/>
</dbReference>
<evidence type="ECO:0000256" key="3">
    <source>
        <dbReference type="ARBA" id="ARBA00022448"/>
    </source>
</evidence>
<dbReference type="Pfam" id="PF25917">
    <property type="entry name" value="BSH_RND"/>
    <property type="match status" value="1"/>
</dbReference>
<comment type="similarity">
    <text evidence="2">Belongs to the membrane fusion protein (MFP) (TC 8.A.1) family.</text>
</comment>
<dbReference type="InterPro" id="IPR006143">
    <property type="entry name" value="RND_pump_MFP"/>
</dbReference>
<name>A0A0P7DV96_9GAMM</name>
<evidence type="ECO:0000313" key="9">
    <source>
        <dbReference type="Proteomes" id="UP000050378"/>
    </source>
</evidence>
<feature type="coiled-coil region" evidence="4">
    <location>
        <begin position="104"/>
        <end position="176"/>
    </location>
</feature>
<dbReference type="STRING" id="570156.AOG27_18115"/>
<reference evidence="8 9" key="1">
    <citation type="submission" date="2015-09" db="EMBL/GenBank/DDBJ databases">
        <title>Draft Genome Sequence of Pseudoalteromonas lipolytica UCD-48B.</title>
        <authorList>
            <person name="Krusor M."/>
            <person name="Coil D.A."/>
            <person name="Lang J.M."/>
            <person name="Eisen J.A."/>
            <person name="Alexiev A."/>
        </authorList>
    </citation>
    <scope>NUCLEOTIDE SEQUENCE [LARGE SCALE GENOMIC DNA]</scope>
    <source>
        <strain evidence="8 9">UCD-48B</strain>
    </source>
</reference>
<evidence type="ECO:0000256" key="4">
    <source>
        <dbReference type="SAM" id="Coils"/>
    </source>
</evidence>
<dbReference type="PATRIC" id="fig|570156.3.peg.1545"/>
<sequence>MKKAIIIGLAVTAFVALLISKQVTGNKDAPEMHIAEVEQGNIADSILASGNLVFNTQVQLRSEVTGRVAKVFVEEGESVTEGDILMRLDTTAFESEVARNKAVLRATEIDIKHSETRLKNIERQLSRQKELYEVGLAGQEVYENLQNARDLAKIDIEAKREAYNQAQASLLIAEDRLNKSVFRAPMSGLLASVNIKEGETVIAGTTNIIGSDLMLVADPSAILAELRVDETDIAGIKLDQHADIYAAAYPNQPFTGKVINIGTSAKNQAGSQGLSFKVKVLLDATDRQLYAGMSCRAEIATSIAENGLKLPIEAIQKEDDSYFVWKLNADNTVTKTAVTVGISSDIEQALTSGVAKGDRIVIGPARPLSSLKEGDTVAVKNSPEKGAS</sequence>
<dbReference type="RefSeq" id="WP_054554397.1">
    <property type="nucleotide sequence ID" value="NZ_LJTC01000014.1"/>
</dbReference>
<keyword evidence="3" id="KW-0813">Transport</keyword>
<dbReference type="Pfam" id="PF25967">
    <property type="entry name" value="RND-MFP_C"/>
    <property type="match status" value="1"/>
</dbReference>
<evidence type="ECO:0000256" key="1">
    <source>
        <dbReference type="ARBA" id="ARBA00004196"/>
    </source>
</evidence>
<feature type="domain" description="YknX-like beta-barrel" evidence="7">
    <location>
        <begin position="226"/>
        <end position="299"/>
    </location>
</feature>
<comment type="subcellular location">
    <subcellularLocation>
        <location evidence="1">Cell envelope</location>
    </subcellularLocation>
</comment>
<feature type="domain" description="Multidrug resistance protein MdtA-like C-terminal permuted SH3" evidence="6">
    <location>
        <begin position="310"/>
        <end position="363"/>
    </location>
</feature>
<dbReference type="AlphaFoldDB" id="A0A0P7DV96"/>
<evidence type="ECO:0000259" key="5">
    <source>
        <dbReference type="Pfam" id="PF25917"/>
    </source>
</evidence>
<comment type="caution">
    <text evidence="8">The sequence shown here is derived from an EMBL/GenBank/DDBJ whole genome shotgun (WGS) entry which is preliminary data.</text>
</comment>
<dbReference type="InterPro" id="IPR058636">
    <property type="entry name" value="Beta-barrel_YknX"/>
</dbReference>
<evidence type="ECO:0000313" key="8">
    <source>
        <dbReference type="EMBL" id="KPM81250.1"/>
    </source>
</evidence>
<dbReference type="OrthoDB" id="2110899at2"/>
<evidence type="ECO:0000259" key="7">
    <source>
        <dbReference type="Pfam" id="PF25990"/>
    </source>
</evidence>